<dbReference type="InterPro" id="IPR001437">
    <property type="entry name" value="Tscrpt_elong_fac_GreA/B_C"/>
</dbReference>
<evidence type="ECO:0000313" key="3">
    <source>
        <dbReference type="Proteomes" id="UP000595460"/>
    </source>
</evidence>
<organism evidence="2 3">
    <name type="scientific">Devosia oryziradicis</name>
    <dbReference type="NCBI Taxonomy" id="2801335"/>
    <lineage>
        <taxon>Bacteria</taxon>
        <taxon>Pseudomonadati</taxon>
        <taxon>Pseudomonadota</taxon>
        <taxon>Alphaproteobacteria</taxon>
        <taxon>Hyphomicrobiales</taxon>
        <taxon>Devosiaceae</taxon>
        <taxon>Devosia</taxon>
    </lineage>
</organism>
<dbReference type="Pfam" id="PF01272">
    <property type="entry name" value="GreA_GreB"/>
    <property type="match status" value="1"/>
</dbReference>
<feature type="domain" description="Transcription elongation factor GreA/GreB C-terminal" evidence="1">
    <location>
        <begin position="55"/>
        <end position="127"/>
    </location>
</feature>
<dbReference type="Gene3D" id="3.10.50.30">
    <property type="entry name" value="Transcription elongation factor, GreA/GreB, C-terminal domain"/>
    <property type="match status" value="1"/>
</dbReference>
<dbReference type="RefSeq" id="WP_201659302.1">
    <property type="nucleotide sequence ID" value="NZ_CP068047.1"/>
</dbReference>
<keyword evidence="3" id="KW-1185">Reference proteome</keyword>
<name>A0ABX7BZ31_9HYPH</name>
<accession>A0ABX7BZ31</accession>
<dbReference type="InterPro" id="IPR036953">
    <property type="entry name" value="GreA/GreB_C_sf"/>
</dbReference>
<keyword evidence="2" id="KW-0648">Protein biosynthesis</keyword>
<dbReference type="Proteomes" id="UP000595460">
    <property type="component" value="Chromosome"/>
</dbReference>
<dbReference type="GO" id="GO:0003746">
    <property type="term" value="F:translation elongation factor activity"/>
    <property type="evidence" value="ECO:0007669"/>
    <property type="project" value="UniProtKB-KW"/>
</dbReference>
<evidence type="ECO:0000259" key="1">
    <source>
        <dbReference type="Pfam" id="PF01272"/>
    </source>
</evidence>
<dbReference type="EMBL" id="CP068047">
    <property type="protein sequence ID" value="QQR36767.1"/>
    <property type="molecule type" value="Genomic_DNA"/>
</dbReference>
<reference evidence="2 3" key="1">
    <citation type="submission" date="2021-01" db="EMBL/GenBank/DDBJ databases">
        <title>Genome seq and assembly of Devosia sp. G19.</title>
        <authorList>
            <person name="Chhetri G."/>
        </authorList>
    </citation>
    <scope>NUCLEOTIDE SEQUENCE [LARGE SCALE GENOMIC DNA]</scope>
    <source>
        <strain evidence="2 3">G19</strain>
    </source>
</reference>
<gene>
    <name evidence="2" type="ORF">JI749_03810</name>
</gene>
<protein>
    <submittedName>
        <fullName evidence="2">GreA/GreB family elongation factor</fullName>
    </submittedName>
</protein>
<proteinExistence type="predicted"/>
<keyword evidence="2" id="KW-0251">Elongation factor</keyword>
<dbReference type="SUPFAM" id="SSF54534">
    <property type="entry name" value="FKBP-like"/>
    <property type="match status" value="1"/>
</dbReference>
<sequence length="132" mass="13822">MGLFGPVLPPIMVGEADRHALVVLALGGIGHTADQADDLLYELGRAAVVPDDALPTDVVRMGSEVVARIDGGDVRYVSLSYPDDVGPNGLSILSPPGILLLGLRAGQSMTWTDRDGKKHEVRVLAVSNRGLG</sequence>
<evidence type="ECO:0000313" key="2">
    <source>
        <dbReference type="EMBL" id="QQR36767.1"/>
    </source>
</evidence>